<dbReference type="InterPro" id="IPR009003">
    <property type="entry name" value="Peptidase_S1_PA"/>
</dbReference>
<dbReference type="SUPFAM" id="SSF50494">
    <property type="entry name" value="Trypsin-like serine proteases"/>
    <property type="match status" value="1"/>
</dbReference>
<evidence type="ECO:0000313" key="1">
    <source>
        <dbReference type="EMBL" id="MDA0161743.1"/>
    </source>
</evidence>
<keyword evidence="2" id="KW-1185">Reference proteome</keyword>
<dbReference type="Proteomes" id="UP001149140">
    <property type="component" value="Unassembled WGS sequence"/>
</dbReference>
<dbReference type="AlphaFoldDB" id="A0A9X3S5L6"/>
<proteinExistence type="predicted"/>
<dbReference type="EMBL" id="JAPDOD010000014">
    <property type="protein sequence ID" value="MDA0161743.1"/>
    <property type="molecule type" value="Genomic_DNA"/>
</dbReference>
<evidence type="ECO:0000313" key="2">
    <source>
        <dbReference type="Proteomes" id="UP001149140"/>
    </source>
</evidence>
<gene>
    <name evidence="1" type="ORF">OM076_15830</name>
</gene>
<accession>A0A9X3S5L6</accession>
<comment type="caution">
    <text evidence="1">The sequence shown here is derived from an EMBL/GenBank/DDBJ whole genome shotgun (WGS) entry which is preliminary data.</text>
</comment>
<keyword evidence="1" id="KW-0378">Hydrolase</keyword>
<sequence length="251" mass="26250">MNAQERMDFAVVGVESRIGGDRVLGSGFVIDGQRGLVLTAAHTVWGARSLKLATGLGVLHGRIVARAPCDDLAVLEVYPRIPGLAPLPTAPPGAANGQLLRSLGRRHTNPDAEAAALASIPVRATAKAPISSGGIPLPTTGIPLDSPLVPEISGGPVVDEAGRLVGMAQAMNAPRLDGPAVTVPWADIRLRLAQLQPGTRSVYVGWAQQYRCVGDQDAYAREMHPAYRLSDARFNVPVAPTRLPGTEGMDG</sequence>
<protein>
    <submittedName>
        <fullName evidence="1">Serine protease</fullName>
    </submittedName>
</protein>
<dbReference type="Gene3D" id="2.40.10.120">
    <property type="match status" value="1"/>
</dbReference>
<dbReference type="GO" id="GO:0008233">
    <property type="term" value="F:peptidase activity"/>
    <property type="evidence" value="ECO:0007669"/>
    <property type="project" value="UniProtKB-KW"/>
</dbReference>
<dbReference type="RefSeq" id="WP_270040959.1">
    <property type="nucleotide sequence ID" value="NZ_JAPDOD010000014.1"/>
</dbReference>
<reference evidence="1" key="1">
    <citation type="submission" date="2022-10" db="EMBL/GenBank/DDBJ databases">
        <title>The WGS of Solirubrobacter ginsenosidimutans DSM 21036.</title>
        <authorList>
            <person name="Jiang Z."/>
        </authorList>
    </citation>
    <scope>NUCLEOTIDE SEQUENCE</scope>
    <source>
        <strain evidence="1">DSM 21036</strain>
    </source>
</reference>
<dbReference type="Pfam" id="PF13365">
    <property type="entry name" value="Trypsin_2"/>
    <property type="match status" value="1"/>
</dbReference>
<name>A0A9X3S5L6_9ACTN</name>
<keyword evidence="1" id="KW-0645">Protease</keyword>
<organism evidence="1 2">
    <name type="scientific">Solirubrobacter ginsenosidimutans</name>
    <dbReference type="NCBI Taxonomy" id="490573"/>
    <lineage>
        <taxon>Bacteria</taxon>
        <taxon>Bacillati</taxon>
        <taxon>Actinomycetota</taxon>
        <taxon>Thermoleophilia</taxon>
        <taxon>Solirubrobacterales</taxon>
        <taxon>Solirubrobacteraceae</taxon>
        <taxon>Solirubrobacter</taxon>
    </lineage>
</organism>
<dbReference type="GO" id="GO:0006508">
    <property type="term" value="P:proteolysis"/>
    <property type="evidence" value="ECO:0007669"/>
    <property type="project" value="UniProtKB-KW"/>
</dbReference>